<accession>A0A1I2HRE5</accession>
<dbReference type="RefSeq" id="WP_091546746.1">
    <property type="nucleotide sequence ID" value="NZ_FONY01000025.1"/>
</dbReference>
<organism evidence="1 2">
    <name type="scientific">Thermoflexibacter ruber</name>
    <dbReference type="NCBI Taxonomy" id="1003"/>
    <lineage>
        <taxon>Bacteria</taxon>
        <taxon>Pseudomonadati</taxon>
        <taxon>Bacteroidota</taxon>
        <taxon>Cytophagia</taxon>
        <taxon>Cytophagales</taxon>
        <taxon>Thermoflexibacteraceae</taxon>
        <taxon>Thermoflexibacter</taxon>
    </lineage>
</organism>
<keyword evidence="2" id="KW-1185">Reference proteome</keyword>
<dbReference type="Proteomes" id="UP000199513">
    <property type="component" value="Unassembled WGS sequence"/>
</dbReference>
<gene>
    <name evidence="1" type="ORF">SAMN04488541_102524</name>
</gene>
<dbReference type="EMBL" id="FONY01000025">
    <property type="protein sequence ID" value="SFF31286.1"/>
    <property type="molecule type" value="Genomic_DNA"/>
</dbReference>
<proteinExistence type="predicted"/>
<evidence type="ECO:0000313" key="1">
    <source>
        <dbReference type="EMBL" id="SFF31286.1"/>
    </source>
</evidence>
<protein>
    <submittedName>
        <fullName evidence="1">Uncharacterized protein</fullName>
    </submittedName>
</protein>
<dbReference type="OrthoDB" id="1059469at2"/>
<evidence type="ECO:0000313" key="2">
    <source>
        <dbReference type="Proteomes" id="UP000199513"/>
    </source>
</evidence>
<name>A0A1I2HRE5_9BACT</name>
<dbReference type="STRING" id="1003.SAMN04488541_102524"/>
<sequence length="527" mass="61741">MKNLILFFVFCTYCICAWGQIKVVQRTELEINKKVGENYKVLNLEENGMLVFVESEEYLKGGRKEIILSKFDTTLQQQWMRAISIDYSSNVGLHYQDGDYLYLLINKEDKEYDILKIHIHGGLIIPIKYERIVKMEISHFAVIDNVLLFGGSVDGRPVVIHHDYINGKPKVLPAINTLKATINRLDICKNDKSIFVLLTPTTNKKKESFYYNIFDIEGKLLNNTAVPYEKDYILYTFQPYFISQNEWYLFGMYSLLAKDKAQGIYVTHIVNNAQEFIKFYDFIYFKNFFNYLAKRKDKVLSKIKGQREEGNIYKHDYNFVIRELKILDDKILFLADSYNPIYRDGINQGFNVNPMFLSAMNMSYRSLININDFMRSPSASRSPVGYKYRHGIVCAFDKTGRLLWDNSLEYKDLESHFQVTPQLQVNMGRDSLTLLNFQDGKIFYKRTDKSTTVEEIKEIEIPLKEEANKLISDRDREAVMSWYGDYFILYGMQQLKAGSSGNSRKVFYLSKLAYFSPKLEEREKKAD</sequence>
<dbReference type="AlphaFoldDB" id="A0A1I2HRE5"/>
<reference evidence="1 2" key="1">
    <citation type="submission" date="2016-10" db="EMBL/GenBank/DDBJ databases">
        <authorList>
            <person name="de Groot N.N."/>
        </authorList>
    </citation>
    <scope>NUCLEOTIDE SEQUENCE [LARGE SCALE GENOMIC DNA]</scope>
    <source>
        <strain>GEY</strain>
        <strain evidence="2">DSM 9560</strain>
    </source>
</reference>